<name>A0ABR4H6K4_9EURO</name>
<dbReference type="SMART" id="SM00636">
    <property type="entry name" value="Glyco_18"/>
    <property type="match status" value="1"/>
</dbReference>
<dbReference type="InterPro" id="IPR001579">
    <property type="entry name" value="Glyco_hydro_18_chit_AS"/>
</dbReference>
<dbReference type="PROSITE" id="PS01095">
    <property type="entry name" value="GH18_1"/>
    <property type="match status" value="1"/>
</dbReference>
<accession>A0ABR4H6K4</accession>
<keyword evidence="4 9" id="KW-0378">Hydrolase</keyword>
<dbReference type="Gene3D" id="3.10.50.10">
    <property type="match status" value="1"/>
</dbReference>
<keyword evidence="5" id="KW-0146">Chitin degradation</keyword>
<comment type="caution">
    <text evidence="12">The sequence shown here is derived from an EMBL/GenBank/DDBJ whole genome shotgun (WGS) entry which is preliminary data.</text>
</comment>
<dbReference type="EC" id="3.2.1.14" evidence="3"/>
<evidence type="ECO:0000313" key="13">
    <source>
        <dbReference type="Proteomes" id="UP001610334"/>
    </source>
</evidence>
<dbReference type="Proteomes" id="UP001610334">
    <property type="component" value="Unassembled WGS sequence"/>
</dbReference>
<dbReference type="GO" id="GO:0016787">
    <property type="term" value="F:hydrolase activity"/>
    <property type="evidence" value="ECO:0007669"/>
    <property type="project" value="UniProtKB-KW"/>
</dbReference>
<dbReference type="InterPro" id="IPR050314">
    <property type="entry name" value="Glycosyl_Hydrlase_18"/>
</dbReference>
<keyword evidence="10" id="KW-0732">Signal</keyword>
<evidence type="ECO:0000256" key="5">
    <source>
        <dbReference type="ARBA" id="ARBA00023024"/>
    </source>
</evidence>
<dbReference type="PROSITE" id="PS51910">
    <property type="entry name" value="GH18_2"/>
    <property type="match status" value="1"/>
</dbReference>
<dbReference type="InterPro" id="IPR029070">
    <property type="entry name" value="Chitinase_insertion_sf"/>
</dbReference>
<dbReference type="Pfam" id="PF00704">
    <property type="entry name" value="Glyco_hydro_18"/>
    <property type="match status" value="1"/>
</dbReference>
<evidence type="ECO:0000256" key="9">
    <source>
        <dbReference type="RuleBase" id="RU000489"/>
    </source>
</evidence>
<evidence type="ECO:0000256" key="10">
    <source>
        <dbReference type="SAM" id="SignalP"/>
    </source>
</evidence>
<evidence type="ECO:0000313" key="12">
    <source>
        <dbReference type="EMBL" id="KAL2811037.1"/>
    </source>
</evidence>
<dbReference type="SUPFAM" id="SSF54556">
    <property type="entry name" value="Chitinase insertion domain"/>
    <property type="match status" value="1"/>
</dbReference>
<feature type="domain" description="GH18" evidence="11">
    <location>
        <begin position="152"/>
        <end position="512"/>
    </location>
</feature>
<comment type="catalytic activity">
    <reaction evidence="1">
        <text>Random endo-hydrolysis of N-acetyl-beta-D-glucosaminide (1-&gt;4)-beta-linkages in chitin and chitodextrins.</text>
        <dbReference type="EC" id="3.2.1.14"/>
    </reaction>
</comment>
<proteinExistence type="inferred from homology"/>
<organism evidence="12 13">
    <name type="scientific">Aspergillus granulosus</name>
    <dbReference type="NCBI Taxonomy" id="176169"/>
    <lineage>
        <taxon>Eukaryota</taxon>
        <taxon>Fungi</taxon>
        <taxon>Dikarya</taxon>
        <taxon>Ascomycota</taxon>
        <taxon>Pezizomycotina</taxon>
        <taxon>Eurotiomycetes</taxon>
        <taxon>Eurotiomycetidae</taxon>
        <taxon>Eurotiales</taxon>
        <taxon>Aspergillaceae</taxon>
        <taxon>Aspergillus</taxon>
        <taxon>Aspergillus subgen. Nidulantes</taxon>
    </lineage>
</organism>
<dbReference type="EMBL" id="JBFXLT010000063">
    <property type="protein sequence ID" value="KAL2811037.1"/>
    <property type="molecule type" value="Genomic_DNA"/>
</dbReference>
<dbReference type="PANTHER" id="PTHR11177">
    <property type="entry name" value="CHITINASE"/>
    <property type="match status" value="1"/>
</dbReference>
<dbReference type="PANTHER" id="PTHR11177:SF402">
    <property type="entry name" value="CHITINASE"/>
    <property type="match status" value="1"/>
</dbReference>
<dbReference type="InterPro" id="IPR011583">
    <property type="entry name" value="Chitinase_II/V-like_cat"/>
</dbReference>
<dbReference type="SUPFAM" id="SSF51445">
    <property type="entry name" value="(Trans)glycosidases"/>
    <property type="match status" value="1"/>
</dbReference>
<feature type="chain" id="PRO_5045399159" description="chitinase" evidence="10">
    <location>
        <begin position="24"/>
        <end position="662"/>
    </location>
</feature>
<protein>
    <recommendedName>
        <fullName evidence="3">chitinase</fullName>
        <ecNumber evidence="3">3.2.1.14</ecNumber>
    </recommendedName>
</protein>
<evidence type="ECO:0000256" key="2">
    <source>
        <dbReference type="ARBA" id="ARBA00008682"/>
    </source>
</evidence>
<comment type="similarity">
    <text evidence="2">Belongs to the glycosyl hydrolase 18 family. Chitinase class V subfamily.</text>
</comment>
<feature type="signal peptide" evidence="10">
    <location>
        <begin position="1"/>
        <end position="23"/>
    </location>
</feature>
<evidence type="ECO:0000256" key="7">
    <source>
        <dbReference type="ARBA" id="ARBA00023295"/>
    </source>
</evidence>
<keyword evidence="8" id="KW-0624">Polysaccharide degradation</keyword>
<sequence length="662" mass="74506">MLRHRRFLTAIAILGWLTLSAFAQECSKDKPCATGCCTVSVERRRSTAAKDALQAATSGWIVMLKILARLGAARSSGSVASAQSFALTISASPAVTGRENVTPVGVLVGRKDRPVRLMSAALTLLGFCGTTKEFCGNTTVRHPTCAKDGYMTRVVGYYEGWSSRRPCNKFWPEQIPVGVYSHINFAFATIDPETYEVGPADKQDVDLYKRLVAIKEYDKDVKILIALGGWTFNDPGPTATVFSDLAASEEKQKKFFKSLVSFMSTYGFDGVDLDWEYPRADDRSGRPEDFKNFPKFMANLKKTLNQTPGRSELSITLPASYWYLQHFNLKDLNKHIDFYNIMSYDMHGTWDRGNKWTGSFLNAHTNITEIRDSLDLLWRNDVDPARVVLGVAFYGRAYTVKGCMEPGCEYASGSIPGACSREVGVLLNNEIVDIIREKDLEPVLYKDAAVKVVHWDDQWVSYDDRETLRMKAELARSQCLSGLMVWAISHDVPTADFSYDLAAIANRKVWLRRVEQEDDGIIKEIENNYQCFWSDEWGNRHTKHHLSLRKYCCDTRSDELKFENCEWFNGTYEGTDGLSYVVTYPGQQCVPYCPNGKKRVALNSYNWGCYNDGASVFCCDAIAYSTKERLSDELQAFSDAMDSWLSTPGCVEEATIDGEQSP</sequence>
<dbReference type="InterPro" id="IPR017853">
    <property type="entry name" value="GH"/>
</dbReference>
<keyword evidence="13" id="KW-1185">Reference proteome</keyword>
<evidence type="ECO:0000256" key="4">
    <source>
        <dbReference type="ARBA" id="ARBA00022801"/>
    </source>
</evidence>
<dbReference type="Gene3D" id="3.20.20.80">
    <property type="entry name" value="Glycosidases"/>
    <property type="match status" value="1"/>
</dbReference>
<keyword evidence="7 9" id="KW-0326">Glycosidase</keyword>
<evidence type="ECO:0000256" key="3">
    <source>
        <dbReference type="ARBA" id="ARBA00012729"/>
    </source>
</evidence>
<evidence type="ECO:0000256" key="1">
    <source>
        <dbReference type="ARBA" id="ARBA00000822"/>
    </source>
</evidence>
<evidence type="ECO:0000256" key="6">
    <source>
        <dbReference type="ARBA" id="ARBA00023277"/>
    </source>
</evidence>
<reference evidence="12 13" key="1">
    <citation type="submission" date="2024-07" db="EMBL/GenBank/DDBJ databases">
        <title>Section-level genome sequencing and comparative genomics of Aspergillus sections Usti and Cavernicolus.</title>
        <authorList>
            <consortium name="Lawrence Berkeley National Laboratory"/>
            <person name="Nybo J.L."/>
            <person name="Vesth T.C."/>
            <person name="Theobald S."/>
            <person name="Frisvad J.C."/>
            <person name="Larsen T.O."/>
            <person name="Kjaerboelling I."/>
            <person name="Rothschild-Mancinelli K."/>
            <person name="Lyhne E.K."/>
            <person name="Kogle M.E."/>
            <person name="Barry K."/>
            <person name="Clum A."/>
            <person name="Na H."/>
            <person name="Ledsgaard L."/>
            <person name="Lin J."/>
            <person name="Lipzen A."/>
            <person name="Kuo A."/>
            <person name="Riley R."/>
            <person name="Mondo S."/>
            <person name="Labutti K."/>
            <person name="Haridas S."/>
            <person name="Pangalinan J."/>
            <person name="Salamov A.A."/>
            <person name="Simmons B.A."/>
            <person name="Magnuson J.K."/>
            <person name="Chen J."/>
            <person name="Drula E."/>
            <person name="Henrissat B."/>
            <person name="Wiebenga A."/>
            <person name="Lubbers R.J."/>
            <person name="Gomes A.C."/>
            <person name="Makela M.R."/>
            <person name="Stajich J."/>
            <person name="Grigoriev I.V."/>
            <person name="Mortensen U.H."/>
            <person name="De Vries R.P."/>
            <person name="Baker S.E."/>
            <person name="Andersen M.R."/>
        </authorList>
    </citation>
    <scope>NUCLEOTIDE SEQUENCE [LARGE SCALE GENOMIC DNA]</scope>
    <source>
        <strain evidence="12 13">CBS 588.65</strain>
    </source>
</reference>
<dbReference type="InterPro" id="IPR001223">
    <property type="entry name" value="Glyco_hydro18_cat"/>
</dbReference>
<keyword evidence="6" id="KW-0119">Carbohydrate metabolism</keyword>
<evidence type="ECO:0000259" key="11">
    <source>
        <dbReference type="PROSITE" id="PS51910"/>
    </source>
</evidence>
<gene>
    <name evidence="12" type="ORF">BJX63DRAFT_433726</name>
</gene>
<evidence type="ECO:0000256" key="8">
    <source>
        <dbReference type="ARBA" id="ARBA00023326"/>
    </source>
</evidence>